<evidence type="ECO:0000259" key="2">
    <source>
        <dbReference type="Pfam" id="PF13568"/>
    </source>
</evidence>
<evidence type="ECO:0000313" key="4">
    <source>
        <dbReference type="Proteomes" id="UP000001601"/>
    </source>
</evidence>
<gene>
    <name evidence="3" type="ORF">MED217_10727</name>
</gene>
<dbReference type="OrthoDB" id="1259003at2"/>
<keyword evidence="4" id="KW-1185">Reference proteome</keyword>
<dbReference type="HOGENOM" id="CLU_082049_4_2_10"/>
<dbReference type="AlphaFoldDB" id="A3XN61"/>
<evidence type="ECO:0000313" key="3">
    <source>
        <dbReference type="EMBL" id="EAQ49018.1"/>
    </source>
</evidence>
<proteinExistence type="predicted"/>
<dbReference type="EMBL" id="AANC01000006">
    <property type="protein sequence ID" value="EAQ49018.1"/>
    <property type="molecule type" value="Genomic_DNA"/>
</dbReference>
<dbReference type="RefSeq" id="WP_009780515.1">
    <property type="nucleotide sequence ID" value="NZ_CH672395.1"/>
</dbReference>
<feature type="chain" id="PRO_5002663030" description="Outer membrane protein beta-barrel domain-containing protein" evidence="1">
    <location>
        <begin position="19"/>
        <end position="195"/>
    </location>
</feature>
<dbReference type="eggNOG" id="COG3637">
    <property type="taxonomic scope" value="Bacteria"/>
</dbReference>
<feature type="signal peptide" evidence="1">
    <location>
        <begin position="1"/>
        <end position="18"/>
    </location>
</feature>
<dbReference type="Proteomes" id="UP000001601">
    <property type="component" value="Unassembled WGS sequence"/>
</dbReference>
<dbReference type="InterPro" id="IPR025665">
    <property type="entry name" value="Beta-barrel_OMP_2"/>
</dbReference>
<accession>A3XN61</accession>
<evidence type="ECO:0000256" key="1">
    <source>
        <dbReference type="SAM" id="SignalP"/>
    </source>
</evidence>
<reference evidence="3 4" key="1">
    <citation type="journal article" date="2007" name="Nature">
        <title>Light stimulates growth of proteorhodopsin-containing marine Flavobacteria.</title>
        <authorList>
            <person name="Gomez-Consarnau L."/>
            <person name="Gonzalez J.M."/>
            <person name="Coll-Llado M."/>
            <person name="Gourdon P."/>
            <person name="Pascher T."/>
            <person name="Neutze R."/>
            <person name="Pedros-Alio C."/>
            <person name="Pinhassi J."/>
        </authorList>
    </citation>
    <scope>NUCLEOTIDE SEQUENCE [LARGE SCALE GENOMIC DNA]</scope>
    <source>
        <strain evidence="3 4">MED217</strain>
    </source>
</reference>
<name>A3XN61_LEEBM</name>
<dbReference type="Pfam" id="PF13568">
    <property type="entry name" value="OMP_b-brl_2"/>
    <property type="match status" value="1"/>
</dbReference>
<comment type="caution">
    <text evidence="3">The sequence shown here is derived from an EMBL/GenBank/DDBJ whole genome shotgun (WGS) entry which is preliminary data.</text>
</comment>
<protein>
    <recommendedName>
        <fullName evidence="2">Outer membrane protein beta-barrel domain-containing protein</fullName>
    </recommendedName>
</protein>
<dbReference type="STRING" id="398720.MED217_10727"/>
<organism evidence="3 4">
    <name type="scientific">Leeuwenhoekiella blandensis (strain CECT 7118 / CCUG 51940 / KCTC 22103 / MED217)</name>
    <name type="common">Flavobacterium sp. (strain MED217)</name>
    <dbReference type="NCBI Taxonomy" id="398720"/>
    <lineage>
        <taxon>Bacteria</taxon>
        <taxon>Pseudomonadati</taxon>
        <taxon>Bacteroidota</taxon>
        <taxon>Flavobacteriia</taxon>
        <taxon>Flavobacteriales</taxon>
        <taxon>Flavobacteriaceae</taxon>
        <taxon>Leeuwenhoekiella</taxon>
    </lineage>
</organism>
<keyword evidence="1" id="KW-0732">Signal</keyword>
<sequence length="195" mass="21605">MKKFLLGIFLLASISTFAQGVRYGAKMGMNFSTLDGDAFENSSTRYGFAAGIFAEIPLGSAFQFQPELLYSGQGIKPNTGPEGNFGFDVNGVPERPFDERAELDYIQLPLLIKKNFGKFNIHLGPQVGIAVWNSYNNGIYKNFDYSGIGGIGVQIFDFLALEARYSVGFRNVIEPNNQNIEGTNQYFALMASYRL</sequence>
<feature type="domain" description="Outer membrane protein beta-barrel" evidence="2">
    <location>
        <begin position="17"/>
        <end position="173"/>
    </location>
</feature>